<keyword evidence="2" id="KW-1185">Reference proteome</keyword>
<protein>
    <submittedName>
        <fullName evidence="1">Anaerobic ribonucleoside-triphosphate reductase activating protein</fullName>
    </submittedName>
</protein>
<organism evidence="1 2">
    <name type="scientific">Miniphocaeibacter halophilus</name>
    <dbReference type="NCBI Taxonomy" id="2931922"/>
    <lineage>
        <taxon>Bacteria</taxon>
        <taxon>Bacillati</taxon>
        <taxon>Bacillota</taxon>
        <taxon>Tissierellia</taxon>
        <taxon>Tissierellales</taxon>
        <taxon>Peptoniphilaceae</taxon>
        <taxon>Miniphocaeibacter</taxon>
    </lineage>
</organism>
<reference evidence="1 2" key="1">
    <citation type="journal article" date="2022" name="Int. J. Syst. Evol. Microbiol.">
        <title>Miniphocaeibacter halophilus sp. nov., an ammonium-tolerant acetate-producing bacterium isolated from a biogas system.</title>
        <authorList>
            <person name="Schnurer A."/>
            <person name="Singh A."/>
            <person name="Bi S."/>
            <person name="Qiao W."/>
            <person name="Westerholm M."/>
        </authorList>
    </citation>
    <scope>NUCLEOTIDE SEQUENCE [LARGE SCALE GENOMIC DNA]</scope>
    <source>
        <strain evidence="1 2">AMB_01</strain>
    </source>
</reference>
<accession>A0AC61MPA3</accession>
<dbReference type="Proteomes" id="UP000595814">
    <property type="component" value="Chromosome"/>
</dbReference>
<gene>
    <name evidence="1" type="primary">nrdG</name>
    <name evidence="1" type="ORF">JFY71_08460</name>
</gene>
<name>A0AC61MPA3_9FIRM</name>
<proteinExistence type="predicted"/>
<sequence length="164" mass="19209">MRYAQIREFDVANGPGVRTTIFVTGCTLGCKNCFNKEYQDFNYGNIWTREQTNEIVKYLKSDIIEGMTILGGEPFDNSEDLVKIVSDIKKETKKNIWIFSGYVFEKLIKDKKNIELLKLCDVLVDGPFVEELKNLRLKFRGSENQRIIDLKKTFEENRIVKYME</sequence>
<evidence type="ECO:0000313" key="2">
    <source>
        <dbReference type="Proteomes" id="UP000595814"/>
    </source>
</evidence>
<dbReference type="EMBL" id="CP066744">
    <property type="protein sequence ID" value="QQK07344.1"/>
    <property type="molecule type" value="Genomic_DNA"/>
</dbReference>
<evidence type="ECO:0000313" key="1">
    <source>
        <dbReference type="EMBL" id="QQK07344.1"/>
    </source>
</evidence>